<feature type="transmembrane region" description="Helical" evidence="14">
    <location>
        <begin position="189"/>
        <end position="213"/>
    </location>
</feature>
<evidence type="ECO:0000256" key="16">
    <source>
        <dbReference type="SAM" id="SignalP"/>
    </source>
</evidence>
<keyword evidence="7 14" id="KW-0812">Transmembrane</keyword>
<evidence type="ECO:0000313" key="18">
    <source>
        <dbReference type="EMBL" id="KAG9666359.1"/>
    </source>
</evidence>
<evidence type="ECO:0000256" key="2">
    <source>
        <dbReference type="ARBA" id="ARBA00004589"/>
    </source>
</evidence>
<comment type="subcellular location">
    <subcellularLocation>
        <location evidence="2">Membrane</location>
        <topology evidence="2">Lipid-anchor</topology>
        <topology evidence="2">GPI-anchor</topology>
    </subcellularLocation>
    <subcellularLocation>
        <location evidence="1">Membrane</location>
        <topology evidence="1">Multi-pass membrane protein</topology>
    </subcellularLocation>
    <subcellularLocation>
        <location evidence="3">Secreted</location>
    </subcellularLocation>
</comment>
<feature type="region of interest" description="Disordered" evidence="15">
    <location>
        <begin position="435"/>
        <end position="465"/>
    </location>
</feature>
<evidence type="ECO:0000256" key="3">
    <source>
        <dbReference type="ARBA" id="ARBA00004613"/>
    </source>
</evidence>
<reference evidence="18" key="2">
    <citation type="submission" date="2021-08" db="EMBL/GenBank/DDBJ databases">
        <authorList>
            <person name="Gostincar C."/>
            <person name="Sun X."/>
            <person name="Song Z."/>
            <person name="Gunde-Cimerman N."/>
        </authorList>
    </citation>
    <scope>NUCLEOTIDE SEQUENCE</scope>
    <source>
        <strain evidence="18">EXF-9911</strain>
    </source>
</reference>
<evidence type="ECO:0000256" key="15">
    <source>
        <dbReference type="SAM" id="MobiDB-lite"/>
    </source>
</evidence>
<feature type="transmembrane region" description="Helical" evidence="14">
    <location>
        <begin position="111"/>
        <end position="129"/>
    </location>
</feature>
<dbReference type="PANTHER" id="PTHR33048:SF160">
    <property type="entry name" value="SAT4 FAMILY MEMBRANE PROTEIN"/>
    <property type="match status" value="1"/>
</dbReference>
<organism evidence="18 19">
    <name type="scientific">Aureobasidium melanogenum</name>
    <name type="common">Aureobasidium pullulans var. melanogenum</name>
    <dbReference type="NCBI Taxonomy" id="46634"/>
    <lineage>
        <taxon>Eukaryota</taxon>
        <taxon>Fungi</taxon>
        <taxon>Dikarya</taxon>
        <taxon>Ascomycota</taxon>
        <taxon>Pezizomycotina</taxon>
        <taxon>Dothideomycetes</taxon>
        <taxon>Dothideomycetidae</taxon>
        <taxon>Dothideales</taxon>
        <taxon>Saccotheciaceae</taxon>
        <taxon>Aureobasidium</taxon>
    </lineage>
</organism>
<dbReference type="GO" id="GO:0005576">
    <property type="term" value="C:extracellular region"/>
    <property type="evidence" value="ECO:0007669"/>
    <property type="project" value="UniProtKB-SubCell"/>
</dbReference>
<dbReference type="Pfam" id="PF05730">
    <property type="entry name" value="CFEM"/>
    <property type="match status" value="1"/>
</dbReference>
<evidence type="ECO:0000256" key="5">
    <source>
        <dbReference type="ARBA" id="ARBA00022525"/>
    </source>
</evidence>
<evidence type="ECO:0000256" key="6">
    <source>
        <dbReference type="ARBA" id="ARBA00022622"/>
    </source>
</evidence>
<feature type="transmembrane region" description="Helical" evidence="14">
    <location>
        <begin position="225"/>
        <end position="245"/>
    </location>
</feature>
<evidence type="ECO:0000256" key="4">
    <source>
        <dbReference type="ARBA" id="ARBA00010031"/>
    </source>
</evidence>
<comment type="similarity">
    <text evidence="13">Belongs to the SAT4 family.</text>
</comment>
<evidence type="ECO:0000256" key="11">
    <source>
        <dbReference type="ARBA" id="ARBA00023157"/>
    </source>
</evidence>
<feature type="transmembrane region" description="Helical" evidence="14">
    <location>
        <begin position="305"/>
        <end position="325"/>
    </location>
</feature>
<evidence type="ECO:0000256" key="8">
    <source>
        <dbReference type="ARBA" id="ARBA00022729"/>
    </source>
</evidence>
<evidence type="ECO:0000256" key="14">
    <source>
        <dbReference type="PROSITE-ProRule" id="PRU00243"/>
    </source>
</evidence>
<comment type="similarity">
    <text evidence="4">Belongs to the RBT5 family.</text>
</comment>
<sequence length="520" mass="57858">MKSLVVLLLFAFACSSQALTSQQLQNASAADILQLAAQELPTCALTCTITTLNGPDSPCELTDLACIKANKPLQDELTVCVKASCTIKQSLTAKAFLQTLLGVPRRNKEAVGTYTTLVVGSVAILTYFLRVMSRLPGWGSQWGLDDWALTLAMLFTVPLTFCAYALNQIGMGKDMWFVSFDHITKILKIFYFAELLYLTAVGITKISMLLFYLRIFPDWKLRRAIYGMIGVCTTYIIVFVLVTAFQCRPVNLAWLKWDGEHHGKCLDLNADGWAAASINILLDLIVIVLPLKQLTMLNMSWQRKLGVIAMFLGGGFVTIISILRLKYLIQFAHTENPTMDYLPVGIWSAVESDVGIMVACAPAIRSLGHHIREKIWPKQKSQPSYYEDTKNSSNHKSKADSVSRSWGASKMDSRSRLSVSNRKNEFVQIDEYEMDVGGPLSPRDDKRTVADDSSEGSFNRSYTPHDDIAPLAATAAPIGRGTYGHSQLKTGHPVRSAIHKQLNGRLVLRWVTTWESLLLY</sequence>
<keyword evidence="6" id="KW-0325">Glycoprotein</keyword>
<evidence type="ECO:0000256" key="9">
    <source>
        <dbReference type="ARBA" id="ARBA00022989"/>
    </source>
</evidence>
<name>A0A9P8DZN3_AURME</name>
<dbReference type="GO" id="GO:0098552">
    <property type="term" value="C:side of membrane"/>
    <property type="evidence" value="ECO:0007669"/>
    <property type="project" value="UniProtKB-KW"/>
</dbReference>
<evidence type="ECO:0000256" key="7">
    <source>
        <dbReference type="ARBA" id="ARBA00022692"/>
    </source>
</evidence>
<feature type="chain" id="PRO_5040273420" description="ENTH domain-containing protein" evidence="16">
    <location>
        <begin position="19"/>
        <end position="520"/>
    </location>
</feature>
<evidence type="ECO:0000256" key="12">
    <source>
        <dbReference type="ARBA" id="ARBA00023288"/>
    </source>
</evidence>
<dbReference type="InterPro" id="IPR052337">
    <property type="entry name" value="SAT4-like"/>
</dbReference>
<keyword evidence="10 14" id="KW-0472">Membrane</keyword>
<dbReference type="PANTHER" id="PTHR33048">
    <property type="entry name" value="PTH11-LIKE INTEGRAL MEMBRANE PROTEIN (AFU_ORTHOLOGUE AFUA_5G11245)"/>
    <property type="match status" value="1"/>
</dbReference>
<evidence type="ECO:0000313" key="19">
    <source>
        <dbReference type="Proteomes" id="UP000779574"/>
    </source>
</evidence>
<feature type="non-terminal residue" evidence="18">
    <location>
        <position position="1"/>
    </location>
</feature>
<keyword evidence="8 16" id="KW-0732">Signal</keyword>
<dbReference type="Pfam" id="PF20684">
    <property type="entry name" value="Fung_rhodopsin"/>
    <property type="match status" value="1"/>
</dbReference>
<feature type="transmembrane region" description="Helical" evidence="14">
    <location>
        <begin position="273"/>
        <end position="293"/>
    </location>
</feature>
<feature type="region of interest" description="Disordered" evidence="15">
    <location>
        <begin position="382"/>
        <end position="407"/>
    </location>
</feature>
<evidence type="ECO:0000256" key="13">
    <source>
        <dbReference type="ARBA" id="ARBA00038359"/>
    </source>
</evidence>
<keyword evidence="12" id="KW-0449">Lipoprotein</keyword>
<keyword evidence="5" id="KW-0964">Secreted</keyword>
<dbReference type="OrthoDB" id="5378633at2759"/>
<feature type="signal peptide" evidence="16">
    <location>
        <begin position="1"/>
        <end position="18"/>
    </location>
</feature>
<dbReference type="InterPro" id="IPR008427">
    <property type="entry name" value="Extracellular_membr_CFEM_dom"/>
</dbReference>
<comment type="caution">
    <text evidence="18">The sequence shown here is derived from an EMBL/GenBank/DDBJ whole genome shotgun (WGS) entry which is preliminary data.</text>
</comment>
<reference evidence="18" key="1">
    <citation type="journal article" date="2021" name="J Fungi (Basel)">
        <title>Virulence traits and population genomics of the black yeast Aureobasidium melanogenum.</title>
        <authorList>
            <person name="Cernosa A."/>
            <person name="Sun X."/>
            <person name="Gostincar C."/>
            <person name="Fang C."/>
            <person name="Gunde-Cimerman N."/>
            <person name="Song Z."/>
        </authorList>
    </citation>
    <scope>NUCLEOTIDE SEQUENCE</scope>
    <source>
        <strain evidence="18">EXF-9911</strain>
    </source>
</reference>
<dbReference type="InterPro" id="IPR049326">
    <property type="entry name" value="Rhodopsin_dom_fungi"/>
</dbReference>
<dbReference type="AlphaFoldDB" id="A0A9P8DZN3"/>
<protein>
    <recommendedName>
        <fullName evidence="17">ENTH domain-containing protein</fullName>
    </recommendedName>
</protein>
<feature type="domain" description="ENTH" evidence="17">
    <location>
        <begin position="446"/>
        <end position="520"/>
    </location>
</feature>
<proteinExistence type="inferred from homology"/>
<evidence type="ECO:0000256" key="10">
    <source>
        <dbReference type="ARBA" id="ARBA00023136"/>
    </source>
</evidence>
<feature type="transmembrane region" description="Helical" evidence="14">
    <location>
        <begin position="149"/>
        <end position="169"/>
    </location>
</feature>
<evidence type="ECO:0000259" key="17">
    <source>
        <dbReference type="PROSITE" id="PS50942"/>
    </source>
</evidence>
<dbReference type="InterPro" id="IPR013809">
    <property type="entry name" value="ENTH"/>
</dbReference>
<dbReference type="Proteomes" id="UP000779574">
    <property type="component" value="Unassembled WGS sequence"/>
</dbReference>
<keyword evidence="11" id="KW-1015">Disulfide bond</keyword>
<dbReference type="EMBL" id="JAHFXF010001511">
    <property type="protein sequence ID" value="KAG9666359.1"/>
    <property type="molecule type" value="Genomic_DNA"/>
</dbReference>
<gene>
    <name evidence="18" type="ORF">KCU76_g18016</name>
</gene>
<dbReference type="PROSITE" id="PS50942">
    <property type="entry name" value="ENTH"/>
    <property type="match status" value="1"/>
</dbReference>
<keyword evidence="6" id="KW-0336">GPI-anchor</keyword>
<accession>A0A9P8DZN3</accession>
<evidence type="ECO:0000256" key="1">
    <source>
        <dbReference type="ARBA" id="ARBA00004141"/>
    </source>
</evidence>
<keyword evidence="9 14" id="KW-1133">Transmembrane helix</keyword>